<proteinExistence type="predicted"/>
<name>A0ABS9E4Z6_9PROT</name>
<dbReference type="PANTHER" id="PTHR33055:SF3">
    <property type="entry name" value="PUTATIVE TRANSPOSASE FOR IS117-RELATED"/>
    <property type="match status" value="1"/>
</dbReference>
<dbReference type="InterPro" id="IPR003346">
    <property type="entry name" value="Transposase_20"/>
</dbReference>
<dbReference type="RefSeq" id="WP_235706000.1">
    <property type="nucleotide sequence ID" value="NZ_JAKGBZ010000070.1"/>
</dbReference>
<reference evidence="3 4" key="1">
    <citation type="submission" date="2022-01" db="EMBL/GenBank/DDBJ databases">
        <authorList>
            <person name="Won M."/>
            <person name="Kim S.-J."/>
            <person name="Kwon S.-W."/>
        </authorList>
    </citation>
    <scope>NUCLEOTIDE SEQUENCE [LARGE SCALE GENOMIC DNA]</scope>
    <source>
        <strain evidence="3 4">KCTC 23505</strain>
    </source>
</reference>
<accession>A0ABS9E4Z6</accession>
<dbReference type="Pfam" id="PF02371">
    <property type="entry name" value="Transposase_20"/>
    <property type="match status" value="1"/>
</dbReference>
<dbReference type="InterPro" id="IPR047650">
    <property type="entry name" value="Transpos_IS110"/>
</dbReference>
<keyword evidence="4" id="KW-1185">Reference proteome</keyword>
<feature type="domain" description="Transposase IS110-like N-terminal" evidence="1">
    <location>
        <begin position="6"/>
        <end position="145"/>
    </location>
</feature>
<dbReference type="EMBL" id="JAKGBZ010000070">
    <property type="protein sequence ID" value="MCF3948687.1"/>
    <property type="molecule type" value="Genomic_DNA"/>
</dbReference>
<gene>
    <name evidence="3" type="ORF">L2A60_18685</name>
</gene>
<dbReference type="InterPro" id="IPR002525">
    <property type="entry name" value="Transp_IS110-like_N"/>
</dbReference>
<dbReference type="Pfam" id="PF01548">
    <property type="entry name" value="DEDD_Tnp_IS110"/>
    <property type="match status" value="1"/>
</dbReference>
<organism evidence="3 4">
    <name type="scientific">Acidiphilium iwatense</name>
    <dbReference type="NCBI Taxonomy" id="768198"/>
    <lineage>
        <taxon>Bacteria</taxon>
        <taxon>Pseudomonadati</taxon>
        <taxon>Pseudomonadota</taxon>
        <taxon>Alphaproteobacteria</taxon>
        <taxon>Acetobacterales</taxon>
        <taxon>Acidocellaceae</taxon>
        <taxon>Acidiphilium</taxon>
    </lineage>
</organism>
<comment type="caution">
    <text evidence="3">The sequence shown here is derived from an EMBL/GenBank/DDBJ whole genome shotgun (WGS) entry which is preliminary data.</text>
</comment>
<dbReference type="Proteomes" id="UP001521209">
    <property type="component" value="Unassembled WGS sequence"/>
</dbReference>
<feature type="domain" description="Transposase IS116/IS110/IS902 C-terminal" evidence="2">
    <location>
        <begin position="211"/>
        <end position="286"/>
    </location>
</feature>
<dbReference type="PANTHER" id="PTHR33055">
    <property type="entry name" value="TRANSPOSASE FOR INSERTION SEQUENCE ELEMENT IS1111A"/>
    <property type="match status" value="1"/>
</dbReference>
<dbReference type="SUPFAM" id="SSF81585">
    <property type="entry name" value="PsbU/PolX domain-like"/>
    <property type="match status" value="1"/>
</dbReference>
<evidence type="ECO:0000313" key="3">
    <source>
        <dbReference type="EMBL" id="MCF3948687.1"/>
    </source>
</evidence>
<sequence>MNTIMIGLDIAKSVFQVHGEDASGTVVLCKRLGRPSMESFFAKLPPATIGIEACGSSHHWGRVLSGLGHTVRLLPAAYVKPFVKRNKTDARDAAAICEAMQRPGMRFVTLKSCEQQAARGIETARDLLVRQRTQLMNAMRGMLAEFGVVAAQGLRGFAVLRDIIDAGDAAIPTILHPALRGLLAQWRAASEQVEALEAQLVRHAQADPTMRRLMTVPGIGPLTAHAIVAAIGDGRQFGSARDFAAWVGLTPREQQSANKRRLGHISRKGDPGVRRLLTHGASAVMRQVRAGPQRGTAWMYGILARRPVKVAVVAQAAKTARIAWAILRSGETYRGAAVAAV</sequence>
<protein>
    <submittedName>
        <fullName evidence="3">IS110 family transposase</fullName>
    </submittedName>
</protein>
<evidence type="ECO:0000259" key="1">
    <source>
        <dbReference type="Pfam" id="PF01548"/>
    </source>
</evidence>
<evidence type="ECO:0000313" key="4">
    <source>
        <dbReference type="Proteomes" id="UP001521209"/>
    </source>
</evidence>
<dbReference type="NCBIfam" id="NF033542">
    <property type="entry name" value="transpos_IS110"/>
    <property type="match status" value="1"/>
</dbReference>
<evidence type="ECO:0000259" key="2">
    <source>
        <dbReference type="Pfam" id="PF02371"/>
    </source>
</evidence>